<dbReference type="PROSITE" id="PS00211">
    <property type="entry name" value="ABC_TRANSPORTER_1"/>
    <property type="match status" value="1"/>
</dbReference>
<dbReference type="PROSITE" id="PS50893">
    <property type="entry name" value="ABC_TRANSPORTER_2"/>
    <property type="match status" value="2"/>
</dbReference>
<dbReference type="PANTHER" id="PTHR43790">
    <property type="entry name" value="CARBOHYDRATE TRANSPORT ATP-BINDING PROTEIN MG119-RELATED"/>
    <property type="match status" value="1"/>
</dbReference>
<name>A0A2P2CAA7_9ZZZZ</name>
<dbReference type="Gene3D" id="3.40.50.300">
    <property type="entry name" value="P-loop containing nucleotide triphosphate hydrolases"/>
    <property type="match status" value="2"/>
</dbReference>
<keyword evidence="1" id="KW-0813">Transport</keyword>
<protein>
    <submittedName>
        <fullName evidence="6">ABC transporter, ATP binding subunit (Putative high-affinity D-ribose transport)</fullName>
    </submittedName>
</protein>
<dbReference type="InterPro" id="IPR017871">
    <property type="entry name" value="ABC_transporter-like_CS"/>
</dbReference>
<reference evidence="6" key="1">
    <citation type="submission" date="2015-08" db="EMBL/GenBank/DDBJ databases">
        <authorList>
            <person name="Babu N.S."/>
            <person name="Beckwith C.J."/>
            <person name="Beseler K.G."/>
            <person name="Brison A."/>
            <person name="Carone J.V."/>
            <person name="Caskin T.P."/>
            <person name="Diamond M."/>
            <person name="Durham M.E."/>
            <person name="Foxe J.M."/>
            <person name="Go M."/>
            <person name="Henderson B.A."/>
            <person name="Jones I.B."/>
            <person name="McGettigan J.A."/>
            <person name="Micheletti S.J."/>
            <person name="Nasrallah M.E."/>
            <person name="Ortiz D."/>
            <person name="Piller C.R."/>
            <person name="Privatt S.R."/>
            <person name="Schneider S.L."/>
            <person name="Sharp S."/>
            <person name="Smith T.C."/>
            <person name="Stanton J.D."/>
            <person name="Ullery H.E."/>
            <person name="Wilson R.J."/>
            <person name="Serrano M.G."/>
            <person name="Buck G."/>
            <person name="Lee V."/>
            <person name="Wang Y."/>
            <person name="Carvalho R."/>
            <person name="Voegtly L."/>
            <person name="Shi R."/>
            <person name="Duckworth R."/>
            <person name="Johnson A."/>
            <person name="Loviza R."/>
            <person name="Walstead R."/>
            <person name="Shah Z."/>
            <person name="Kiflezghi M."/>
            <person name="Wade K."/>
            <person name="Ball S.L."/>
            <person name="Bradley K.W."/>
            <person name="Asai D.J."/>
            <person name="Bowman C.A."/>
            <person name="Russell D.A."/>
            <person name="Pope W.H."/>
            <person name="Jacobs-Sera D."/>
            <person name="Hendrix R.W."/>
            <person name="Hatfull G.F."/>
        </authorList>
    </citation>
    <scope>NUCLEOTIDE SEQUENCE</scope>
</reference>
<dbReference type="GO" id="GO:0005524">
    <property type="term" value="F:ATP binding"/>
    <property type="evidence" value="ECO:0007669"/>
    <property type="project" value="UniProtKB-KW"/>
</dbReference>
<dbReference type="SMART" id="SM00382">
    <property type="entry name" value="AAA"/>
    <property type="match status" value="2"/>
</dbReference>
<feature type="domain" description="ABC transporter" evidence="5">
    <location>
        <begin position="290"/>
        <end position="536"/>
    </location>
</feature>
<evidence type="ECO:0000256" key="2">
    <source>
        <dbReference type="ARBA" id="ARBA00022737"/>
    </source>
</evidence>
<dbReference type="CDD" id="cd03215">
    <property type="entry name" value="ABC_Carb_Monos_II"/>
    <property type="match status" value="1"/>
</dbReference>
<sequence>MTSSAKPTSEPGAVAASLDVSTESDTLELHGVSKTFGAVRALAGIDLTCRPGEVHALVGQNGAGKSTALGVLSGRVAPDSGSVSAFGVQLGDGDPRSAIAAGILTIYQELTILPALSAEANVFLGAPPGKAGLLNKREARRRYVELCRSIGVNPLPAGRPAGDASVSSQQMLEIMRALALNARAILFDEPTASLSAAERTVFHRLVRALRDSGIVVVLVSHNLDEILDLADHVTVFRDGKLSDSRPTAEWTKLTLIESMVGHHGSDTLDLARALEGRAPRAPAHAAFQSSTDDDVPLLRVRGVRIPGKLHDIDFHIHAGEIVGIAGLVGSGRSTFLRALAGAQRPGGGDLFVDGELHRWPRDVRAAQRLGVALLPEERKTQGLFGAMSSADNVVVSDLSAVSTGGVLSRTRLRRAAAESSARFGFAPDRLSQPARTLSGGNQQKLMLARWTHRRPRVLLVDEPTRGIDVASKAHTLEMLEELAATGLAIVLVSSELEEILAVSSRVEVFAHGHHVQSFDSRRDTFDLPMVVHAAFNNKENAS</sequence>
<dbReference type="GO" id="GO:0016887">
    <property type="term" value="F:ATP hydrolysis activity"/>
    <property type="evidence" value="ECO:0007669"/>
    <property type="project" value="InterPro"/>
</dbReference>
<keyword evidence="3" id="KW-0547">Nucleotide-binding</keyword>
<evidence type="ECO:0000259" key="5">
    <source>
        <dbReference type="PROSITE" id="PS50893"/>
    </source>
</evidence>
<proteinExistence type="predicted"/>
<dbReference type="InterPro" id="IPR027417">
    <property type="entry name" value="P-loop_NTPase"/>
</dbReference>
<dbReference type="EMBL" id="CZKA01000050">
    <property type="protein sequence ID" value="CUR58900.1"/>
    <property type="molecule type" value="Genomic_DNA"/>
</dbReference>
<dbReference type="AlphaFoldDB" id="A0A2P2CAA7"/>
<dbReference type="CDD" id="cd03216">
    <property type="entry name" value="ABC_Carb_Monos_I"/>
    <property type="match status" value="1"/>
</dbReference>
<organism evidence="6">
    <name type="scientific">metagenome</name>
    <dbReference type="NCBI Taxonomy" id="256318"/>
    <lineage>
        <taxon>unclassified sequences</taxon>
        <taxon>metagenomes</taxon>
    </lineage>
</organism>
<dbReference type="InterPro" id="IPR050107">
    <property type="entry name" value="ABC_carbohydrate_import_ATPase"/>
</dbReference>
<dbReference type="SUPFAM" id="SSF52540">
    <property type="entry name" value="P-loop containing nucleoside triphosphate hydrolases"/>
    <property type="match status" value="2"/>
</dbReference>
<gene>
    <name evidence="6" type="primary">rbsA</name>
    <name evidence="6" type="ORF">NOCA2540101</name>
</gene>
<evidence type="ECO:0000313" key="6">
    <source>
        <dbReference type="EMBL" id="CUR58900.1"/>
    </source>
</evidence>
<accession>A0A2P2CAA7</accession>
<dbReference type="Pfam" id="PF00005">
    <property type="entry name" value="ABC_tran"/>
    <property type="match status" value="2"/>
</dbReference>
<feature type="domain" description="ABC transporter" evidence="5">
    <location>
        <begin position="27"/>
        <end position="263"/>
    </location>
</feature>
<dbReference type="InterPro" id="IPR003593">
    <property type="entry name" value="AAA+_ATPase"/>
</dbReference>
<evidence type="ECO:0000256" key="4">
    <source>
        <dbReference type="ARBA" id="ARBA00022840"/>
    </source>
</evidence>
<dbReference type="PANTHER" id="PTHR43790:SF9">
    <property type="entry name" value="GALACTOFURANOSE TRANSPORTER ATP-BINDING PROTEIN YTFR"/>
    <property type="match status" value="1"/>
</dbReference>
<keyword evidence="4" id="KW-0067">ATP-binding</keyword>
<evidence type="ECO:0000256" key="3">
    <source>
        <dbReference type="ARBA" id="ARBA00022741"/>
    </source>
</evidence>
<evidence type="ECO:0000256" key="1">
    <source>
        <dbReference type="ARBA" id="ARBA00022448"/>
    </source>
</evidence>
<dbReference type="InterPro" id="IPR003439">
    <property type="entry name" value="ABC_transporter-like_ATP-bd"/>
</dbReference>
<keyword evidence="2" id="KW-0677">Repeat</keyword>